<reference evidence="2" key="1">
    <citation type="journal article" date="2017" name="Nature">
        <title>The genome of Chenopodium quinoa.</title>
        <authorList>
            <person name="Jarvis D.E."/>
            <person name="Ho Y.S."/>
            <person name="Lightfoot D.J."/>
            <person name="Schmoeckel S.M."/>
            <person name="Li B."/>
            <person name="Borm T.J.A."/>
            <person name="Ohyanagi H."/>
            <person name="Mineta K."/>
            <person name="Michell C.T."/>
            <person name="Saber N."/>
            <person name="Kharbatia N.M."/>
            <person name="Rupper R.R."/>
            <person name="Sharp A.R."/>
            <person name="Dally N."/>
            <person name="Boughton B.A."/>
            <person name="Woo Y.H."/>
            <person name="Gao G."/>
            <person name="Schijlen E.G.W.M."/>
            <person name="Guo X."/>
            <person name="Momin A.A."/>
            <person name="Negrao S."/>
            <person name="Al-Babili S."/>
            <person name="Gehring C."/>
            <person name="Roessner U."/>
            <person name="Jung C."/>
            <person name="Murphy K."/>
            <person name="Arold S.T."/>
            <person name="Gojobori T."/>
            <person name="van der Linden C.G."/>
            <person name="van Loo E.N."/>
            <person name="Jellen E.N."/>
            <person name="Maughan P.J."/>
            <person name="Tester M."/>
        </authorList>
    </citation>
    <scope>NUCLEOTIDE SEQUENCE [LARGE SCALE GENOMIC DNA]</scope>
    <source>
        <strain evidence="2">cv. PI 614886</strain>
    </source>
</reference>
<evidence type="ECO:0000313" key="2">
    <source>
        <dbReference type="EnsemblPlants" id="AUR62044655-RA:cds"/>
    </source>
</evidence>
<evidence type="ECO:0000256" key="1">
    <source>
        <dbReference type="SAM" id="MobiDB-lite"/>
    </source>
</evidence>
<dbReference type="PANTHER" id="PTHR21654">
    <property type="entry name" value="FI21293P1"/>
    <property type="match status" value="1"/>
</dbReference>
<dbReference type="EnsemblPlants" id="AUR62044655-RA">
    <property type="protein sequence ID" value="AUR62044655-RA:cds"/>
    <property type="gene ID" value="AUR62044655"/>
</dbReference>
<name>A0A803NEV1_CHEQI</name>
<dbReference type="Gramene" id="AUR62044655-RA">
    <property type="protein sequence ID" value="AUR62044655-RA:cds"/>
    <property type="gene ID" value="AUR62044655"/>
</dbReference>
<feature type="compositionally biased region" description="Polar residues" evidence="1">
    <location>
        <begin position="151"/>
        <end position="164"/>
    </location>
</feature>
<organism evidence="2 3">
    <name type="scientific">Chenopodium quinoa</name>
    <name type="common">Quinoa</name>
    <dbReference type="NCBI Taxonomy" id="63459"/>
    <lineage>
        <taxon>Eukaryota</taxon>
        <taxon>Viridiplantae</taxon>
        <taxon>Streptophyta</taxon>
        <taxon>Embryophyta</taxon>
        <taxon>Tracheophyta</taxon>
        <taxon>Spermatophyta</taxon>
        <taxon>Magnoliopsida</taxon>
        <taxon>eudicotyledons</taxon>
        <taxon>Gunneridae</taxon>
        <taxon>Pentapetalae</taxon>
        <taxon>Caryophyllales</taxon>
        <taxon>Chenopodiaceae</taxon>
        <taxon>Chenopodioideae</taxon>
        <taxon>Atripliceae</taxon>
        <taxon>Chenopodium</taxon>
    </lineage>
</organism>
<sequence>MMAQQEELHCKIIRDMVKRDEEKIAKEEAWKRQEFERLEKELDARAHEQAVSGDRHTKILGFLNKFSTSSSSFLETQSFKEALEKLNKVPKMTSSNSSILTQDSICVQLQPNSSCTTHTPLVNNIPSSSSNENLALDNSKSTLPLKSSSLDHQNPNNPLPSHQNEPLKIPSLVSSRKFSSSEHTSTNAADHITNTKALENIKSGNKDDTGRRWPRDEVLALINIRCSLFNNNGGETPHDTETSSKGPLWERISQKMTELGYKEVLRDAKKNGRT</sequence>
<dbReference type="Gene3D" id="1.10.10.60">
    <property type="entry name" value="Homeodomain-like"/>
    <property type="match status" value="1"/>
</dbReference>
<feature type="region of interest" description="Disordered" evidence="1">
    <location>
        <begin position="173"/>
        <end position="192"/>
    </location>
</feature>
<accession>A0A803NEV1</accession>
<dbReference type="AlphaFoldDB" id="A0A803NEV1"/>
<dbReference type="PANTHER" id="PTHR21654:SF61">
    <property type="entry name" value="TRIHELIX TRANSCRIPTION FACTOR GTL2"/>
    <property type="match status" value="1"/>
</dbReference>
<protein>
    <submittedName>
        <fullName evidence="2">Uncharacterized protein</fullName>
    </submittedName>
</protein>
<proteinExistence type="predicted"/>
<dbReference type="Proteomes" id="UP000596660">
    <property type="component" value="Unplaced"/>
</dbReference>
<feature type="compositionally biased region" description="Low complexity" evidence="1">
    <location>
        <begin position="139"/>
        <end position="150"/>
    </location>
</feature>
<feature type="compositionally biased region" description="Polar residues" evidence="1">
    <location>
        <begin position="120"/>
        <end position="138"/>
    </location>
</feature>
<feature type="region of interest" description="Disordered" evidence="1">
    <location>
        <begin position="120"/>
        <end position="167"/>
    </location>
</feature>
<reference evidence="2" key="2">
    <citation type="submission" date="2021-03" db="UniProtKB">
        <authorList>
            <consortium name="EnsemblPlants"/>
        </authorList>
    </citation>
    <scope>IDENTIFICATION</scope>
</reference>
<keyword evidence="3" id="KW-1185">Reference proteome</keyword>
<evidence type="ECO:0000313" key="3">
    <source>
        <dbReference type="Proteomes" id="UP000596660"/>
    </source>
</evidence>